<keyword evidence="3" id="KW-0813">Transport</keyword>
<reference evidence="16 17" key="2">
    <citation type="submission" date="2019-01" db="EMBL/GenBank/DDBJ databases">
        <title>The decoding of complex shrimp genome reveals the adaptation for benthos swimmer, frequently molting mechanism and breeding impact on genome.</title>
        <authorList>
            <person name="Sun Y."/>
            <person name="Gao Y."/>
            <person name="Yu Y."/>
        </authorList>
    </citation>
    <scope>NUCLEOTIDE SEQUENCE [LARGE SCALE GENOMIC DNA]</scope>
    <source>
        <tissue evidence="16">Muscle</tissue>
    </source>
</reference>
<keyword evidence="5 13" id="KW-0812">Transmembrane</keyword>
<organism evidence="16 17">
    <name type="scientific">Penaeus vannamei</name>
    <name type="common">Whiteleg shrimp</name>
    <name type="synonym">Litopenaeus vannamei</name>
    <dbReference type="NCBI Taxonomy" id="6689"/>
    <lineage>
        <taxon>Eukaryota</taxon>
        <taxon>Metazoa</taxon>
        <taxon>Ecdysozoa</taxon>
        <taxon>Arthropoda</taxon>
        <taxon>Crustacea</taxon>
        <taxon>Multicrustacea</taxon>
        <taxon>Malacostraca</taxon>
        <taxon>Eumalacostraca</taxon>
        <taxon>Eucarida</taxon>
        <taxon>Decapoda</taxon>
        <taxon>Dendrobranchiata</taxon>
        <taxon>Penaeoidea</taxon>
        <taxon>Penaeidae</taxon>
        <taxon>Penaeus</taxon>
    </lineage>
</organism>
<evidence type="ECO:0000256" key="6">
    <source>
        <dbReference type="ARBA" id="ARBA00022989"/>
    </source>
</evidence>
<dbReference type="Pfam" id="PF10613">
    <property type="entry name" value="Lig_chan-Glu_bd"/>
    <property type="match status" value="1"/>
</dbReference>
<feature type="domain" description="Ionotropic glutamate receptor L-glutamate and glycine-binding" evidence="15">
    <location>
        <begin position="1"/>
        <end position="60"/>
    </location>
</feature>
<evidence type="ECO:0000256" key="3">
    <source>
        <dbReference type="ARBA" id="ARBA00022448"/>
    </source>
</evidence>
<evidence type="ECO:0000256" key="2">
    <source>
        <dbReference type="ARBA" id="ARBA00008685"/>
    </source>
</evidence>
<evidence type="ECO:0000256" key="11">
    <source>
        <dbReference type="ARBA" id="ARBA00023286"/>
    </source>
</evidence>
<evidence type="ECO:0000256" key="4">
    <source>
        <dbReference type="ARBA" id="ARBA00022475"/>
    </source>
</evidence>
<dbReference type="GO" id="GO:0005886">
    <property type="term" value="C:plasma membrane"/>
    <property type="evidence" value="ECO:0007669"/>
    <property type="project" value="UniProtKB-SubCell"/>
</dbReference>
<dbReference type="PANTHER" id="PTHR42643:SF24">
    <property type="entry name" value="IONOTROPIC RECEPTOR 60A"/>
    <property type="match status" value="1"/>
</dbReference>
<dbReference type="Proteomes" id="UP000283509">
    <property type="component" value="Unassembled WGS sequence"/>
</dbReference>
<evidence type="ECO:0000256" key="1">
    <source>
        <dbReference type="ARBA" id="ARBA00004651"/>
    </source>
</evidence>
<dbReference type="SMART" id="SM00918">
    <property type="entry name" value="Lig_chan-Glu_bd"/>
    <property type="match status" value="1"/>
</dbReference>
<keyword evidence="8 13" id="KW-0472">Membrane</keyword>
<gene>
    <name evidence="16" type="ORF">C7M84_005692</name>
</gene>
<dbReference type="PANTHER" id="PTHR42643">
    <property type="entry name" value="IONOTROPIC RECEPTOR 20A-RELATED"/>
    <property type="match status" value="1"/>
</dbReference>
<dbReference type="InterPro" id="IPR052192">
    <property type="entry name" value="Insect_Ionotropic_Sensory_Rcpt"/>
</dbReference>
<keyword evidence="17" id="KW-1185">Reference proteome</keyword>
<keyword evidence="12" id="KW-0407">Ion channel</keyword>
<accession>A0A423TH29</accession>
<keyword evidence="10" id="KW-0325">Glycoprotein</keyword>
<dbReference type="SMART" id="SM00079">
    <property type="entry name" value="PBPe"/>
    <property type="match status" value="1"/>
</dbReference>
<feature type="transmembrane region" description="Helical" evidence="13">
    <location>
        <begin position="154"/>
        <end position="174"/>
    </location>
</feature>
<name>A0A423TH29_PENVA</name>
<evidence type="ECO:0000256" key="10">
    <source>
        <dbReference type="ARBA" id="ARBA00023180"/>
    </source>
</evidence>
<evidence type="ECO:0000256" key="13">
    <source>
        <dbReference type="SAM" id="Phobius"/>
    </source>
</evidence>
<keyword evidence="7" id="KW-0406">Ion transport</keyword>
<evidence type="ECO:0000256" key="7">
    <source>
        <dbReference type="ARBA" id="ARBA00023065"/>
    </source>
</evidence>
<evidence type="ECO:0000256" key="5">
    <source>
        <dbReference type="ARBA" id="ARBA00022692"/>
    </source>
</evidence>
<reference evidence="16 17" key="1">
    <citation type="submission" date="2018-04" db="EMBL/GenBank/DDBJ databases">
        <authorList>
            <person name="Zhang X."/>
            <person name="Yuan J."/>
            <person name="Li F."/>
            <person name="Xiang J."/>
        </authorList>
    </citation>
    <scope>NUCLEOTIDE SEQUENCE [LARGE SCALE GENOMIC DNA]</scope>
    <source>
        <tissue evidence="16">Muscle</tissue>
    </source>
</reference>
<dbReference type="InterPro" id="IPR001320">
    <property type="entry name" value="Iontro_rcpt_C"/>
</dbReference>
<protein>
    <submittedName>
        <fullName evidence="16">Glutamate receptor ionotropic, kainate 2</fullName>
    </submittedName>
</protein>
<evidence type="ECO:0000313" key="16">
    <source>
        <dbReference type="EMBL" id="ROT75751.1"/>
    </source>
</evidence>
<dbReference type="InterPro" id="IPR019594">
    <property type="entry name" value="Glu/Gly-bd"/>
</dbReference>
<dbReference type="STRING" id="6689.A0A423TH29"/>
<keyword evidence="4" id="KW-1003">Cell membrane</keyword>
<comment type="subcellular location">
    <subcellularLocation>
        <location evidence="1">Cell membrane</location>
        <topology evidence="1">Multi-pass membrane protein</topology>
    </subcellularLocation>
</comment>
<comment type="caution">
    <text evidence="16">The sequence shown here is derived from an EMBL/GenBank/DDBJ whole genome shotgun (WGS) entry which is preliminary data.</text>
</comment>
<dbReference type="AlphaFoldDB" id="A0A423TH29"/>
<dbReference type="Gene3D" id="3.40.190.10">
    <property type="entry name" value="Periplasmic binding protein-like II"/>
    <property type="match status" value="3"/>
</dbReference>
<evidence type="ECO:0000259" key="15">
    <source>
        <dbReference type="SMART" id="SM00918"/>
    </source>
</evidence>
<dbReference type="GO" id="GO:0050906">
    <property type="term" value="P:detection of stimulus involved in sensory perception"/>
    <property type="evidence" value="ECO:0007669"/>
    <property type="project" value="UniProtKB-ARBA"/>
</dbReference>
<feature type="domain" description="Ionotropic glutamate receptor C-terminal" evidence="14">
    <location>
        <begin position="14"/>
        <end position="303"/>
    </location>
</feature>
<dbReference type="SUPFAM" id="SSF53850">
    <property type="entry name" value="Periplasmic binding protein-like II"/>
    <property type="match status" value="1"/>
</dbReference>
<keyword evidence="11" id="KW-1071">Ligand-gated ion channel</keyword>
<dbReference type="EMBL" id="QCYY01001737">
    <property type="protein sequence ID" value="ROT75751.1"/>
    <property type="molecule type" value="Genomic_DNA"/>
</dbReference>
<evidence type="ECO:0000256" key="8">
    <source>
        <dbReference type="ARBA" id="ARBA00023136"/>
    </source>
</evidence>
<evidence type="ECO:0000256" key="12">
    <source>
        <dbReference type="ARBA" id="ARBA00023303"/>
    </source>
</evidence>
<evidence type="ECO:0000313" key="17">
    <source>
        <dbReference type="Proteomes" id="UP000283509"/>
    </source>
</evidence>
<dbReference type="GO" id="GO:0015276">
    <property type="term" value="F:ligand-gated monoatomic ion channel activity"/>
    <property type="evidence" value="ECO:0007669"/>
    <property type="project" value="InterPro"/>
</dbReference>
<evidence type="ECO:0000259" key="14">
    <source>
        <dbReference type="SMART" id="SM00079"/>
    </source>
</evidence>
<feature type="transmembrane region" description="Helical" evidence="13">
    <location>
        <begin position="116"/>
        <end position="134"/>
    </location>
</feature>
<keyword evidence="9 16" id="KW-0675">Receptor</keyword>
<sequence length="304" mass="33353">MAVLRANPDGSVAMAGVLADLLATLREVTNLTYRCHRVKDGGWGSKVNGRWNGMVGEVRRGEADIAVAALDITPERSMAADFLVGMLSGRYRIVMRRPSSADFVWTAYTMQFQRDVWVLLGATAGALMASLRLVSCWSGTEMRLSASDAFFISTAGRVLLLSCLLLQILLMAYYTSDLISGLAMGPPLPSVNTIEDINRDSKLTLGWRKGSSLGEMFQTSVSPAHRRVWEKAEDGGMEALTLSMEEGAARVLKEPYLFISSEVAILHTFGQDCRMYILPTSYFPVQQSFALRKGSPLVPILNKV</sequence>
<keyword evidence="6 13" id="KW-1133">Transmembrane helix</keyword>
<dbReference type="OrthoDB" id="6117597at2759"/>
<evidence type="ECO:0000256" key="9">
    <source>
        <dbReference type="ARBA" id="ARBA00023170"/>
    </source>
</evidence>
<comment type="similarity">
    <text evidence="2">Belongs to the glutamate-gated ion channel (TC 1.A.10.1) family.</text>
</comment>
<proteinExistence type="inferred from homology"/>